<feature type="compositionally biased region" description="Basic and acidic residues" evidence="1">
    <location>
        <begin position="32"/>
        <end position="45"/>
    </location>
</feature>
<proteinExistence type="predicted"/>
<evidence type="ECO:0000313" key="3">
    <source>
        <dbReference type="Proteomes" id="UP001337655"/>
    </source>
</evidence>
<feature type="compositionally biased region" description="Polar residues" evidence="1">
    <location>
        <begin position="1"/>
        <end position="10"/>
    </location>
</feature>
<keyword evidence="3" id="KW-1185">Reference proteome</keyword>
<feature type="compositionally biased region" description="Basic and acidic residues" evidence="1">
    <location>
        <begin position="100"/>
        <end position="113"/>
    </location>
</feature>
<protein>
    <submittedName>
        <fullName evidence="2">Uncharacterized protein</fullName>
    </submittedName>
</protein>
<feature type="compositionally biased region" description="Low complexity" evidence="1">
    <location>
        <begin position="19"/>
        <end position="28"/>
    </location>
</feature>
<dbReference type="EMBL" id="JAVRRT010000003">
    <property type="protein sequence ID" value="KAK5173534.1"/>
    <property type="molecule type" value="Genomic_DNA"/>
</dbReference>
<accession>A0AAV9PHY6</accession>
<evidence type="ECO:0000313" key="2">
    <source>
        <dbReference type="EMBL" id="KAK5173534.1"/>
    </source>
</evidence>
<feature type="region of interest" description="Disordered" evidence="1">
    <location>
        <begin position="93"/>
        <end position="116"/>
    </location>
</feature>
<dbReference type="Proteomes" id="UP001337655">
    <property type="component" value="Unassembled WGS sequence"/>
</dbReference>
<comment type="caution">
    <text evidence="2">The sequence shown here is derived from an EMBL/GenBank/DDBJ whole genome shotgun (WGS) entry which is preliminary data.</text>
</comment>
<dbReference type="AlphaFoldDB" id="A0AAV9PHY6"/>
<evidence type="ECO:0000256" key="1">
    <source>
        <dbReference type="SAM" id="MobiDB-lite"/>
    </source>
</evidence>
<gene>
    <name evidence="2" type="ORF">LTR77_002215</name>
</gene>
<reference evidence="2 3" key="1">
    <citation type="submission" date="2023-08" db="EMBL/GenBank/DDBJ databases">
        <title>Black Yeasts Isolated from many extreme environments.</title>
        <authorList>
            <person name="Coleine C."/>
            <person name="Stajich J.E."/>
            <person name="Selbmann L."/>
        </authorList>
    </citation>
    <scope>NUCLEOTIDE SEQUENCE [LARGE SCALE GENOMIC DNA]</scope>
    <source>
        <strain evidence="2 3">CCFEE 5935</strain>
    </source>
</reference>
<dbReference type="RefSeq" id="XP_064662229.1">
    <property type="nucleotide sequence ID" value="XM_064799474.1"/>
</dbReference>
<feature type="region of interest" description="Disordered" evidence="1">
    <location>
        <begin position="1"/>
        <end position="62"/>
    </location>
</feature>
<sequence length="218" mass="24018">MPAATRSATKQVKLEDVGAGDASASKSAGQKRKADSQGQKVEEKKPKRSKTASAEDVNEDDDIIIINRAPVLELWAACVAQTVYPSLAWETCLGPDPGEAQEKKENRKETAEKEDIDEVEVMSFRLNLDKNKQAMVGGKPKKASEETLGKKYGGSEQYNRAKSAFEEALAAWKGREDELDKQAFGFYEDFRPSIPPGQKGWGRKGQLRLQTAKDVVRG</sequence>
<feature type="region of interest" description="Disordered" evidence="1">
    <location>
        <begin position="195"/>
        <end position="218"/>
    </location>
</feature>
<dbReference type="GeneID" id="89923562"/>
<name>A0AAV9PHY6_9PEZI</name>
<organism evidence="2 3">
    <name type="scientific">Saxophila tyrrhenica</name>
    <dbReference type="NCBI Taxonomy" id="1690608"/>
    <lineage>
        <taxon>Eukaryota</taxon>
        <taxon>Fungi</taxon>
        <taxon>Dikarya</taxon>
        <taxon>Ascomycota</taxon>
        <taxon>Pezizomycotina</taxon>
        <taxon>Dothideomycetes</taxon>
        <taxon>Dothideomycetidae</taxon>
        <taxon>Mycosphaerellales</taxon>
        <taxon>Extremaceae</taxon>
        <taxon>Saxophila</taxon>
    </lineage>
</organism>